<dbReference type="PROSITE" id="PS51257">
    <property type="entry name" value="PROKAR_LIPOPROTEIN"/>
    <property type="match status" value="1"/>
</dbReference>
<evidence type="ECO:0000313" key="2">
    <source>
        <dbReference type="EMBL" id="GAA0948420.1"/>
    </source>
</evidence>
<proteinExistence type="predicted"/>
<sequence length="252" mass="26440">MDGARRGTGSIVGPMRIKHLLPAGLAVLVGLGGCAGETRERPASAGEDTASAPAGARTYTSDQLRQALLPEVQQYVRAGEPDSGAYGMLKPVRNFAQLQGQVTLDKPKCATASQAVGSGGSLGSAPAALATFARADGQTITQTLLAVSELTATEEIGRRVPALCRTFRTKVGGRWSTHQVVEATPDRRFVGDGSRTVGLLTMSGSTKVTMWFVVFRGRGYLGTISVYGAKASRREAERIGTLAHEQAARVLP</sequence>
<dbReference type="Proteomes" id="UP001500665">
    <property type="component" value="Unassembled WGS sequence"/>
</dbReference>
<gene>
    <name evidence="2" type="ORF">GCM10009550_24750</name>
</gene>
<accession>A0ABP4BAQ0</accession>
<organism evidence="2 3">
    <name type="scientific">Actinocorallia libanotica</name>
    <dbReference type="NCBI Taxonomy" id="46162"/>
    <lineage>
        <taxon>Bacteria</taxon>
        <taxon>Bacillati</taxon>
        <taxon>Actinomycetota</taxon>
        <taxon>Actinomycetes</taxon>
        <taxon>Streptosporangiales</taxon>
        <taxon>Thermomonosporaceae</taxon>
        <taxon>Actinocorallia</taxon>
    </lineage>
</organism>
<dbReference type="EMBL" id="BAAAHH010000008">
    <property type="protein sequence ID" value="GAA0948420.1"/>
    <property type="molecule type" value="Genomic_DNA"/>
</dbReference>
<evidence type="ECO:0008006" key="4">
    <source>
        <dbReference type="Google" id="ProtNLM"/>
    </source>
</evidence>
<name>A0ABP4BAQ0_9ACTN</name>
<evidence type="ECO:0000256" key="1">
    <source>
        <dbReference type="SAM" id="MobiDB-lite"/>
    </source>
</evidence>
<reference evidence="3" key="1">
    <citation type="journal article" date="2019" name="Int. J. Syst. Evol. Microbiol.">
        <title>The Global Catalogue of Microorganisms (GCM) 10K type strain sequencing project: providing services to taxonomists for standard genome sequencing and annotation.</title>
        <authorList>
            <consortium name="The Broad Institute Genomics Platform"/>
            <consortium name="The Broad Institute Genome Sequencing Center for Infectious Disease"/>
            <person name="Wu L."/>
            <person name="Ma J."/>
        </authorList>
    </citation>
    <scope>NUCLEOTIDE SEQUENCE [LARGE SCALE GENOMIC DNA]</scope>
    <source>
        <strain evidence="3">JCM 10696</strain>
    </source>
</reference>
<protein>
    <recommendedName>
        <fullName evidence="4">PknH-like protein</fullName>
    </recommendedName>
</protein>
<feature type="region of interest" description="Disordered" evidence="1">
    <location>
        <begin position="38"/>
        <end position="57"/>
    </location>
</feature>
<evidence type="ECO:0000313" key="3">
    <source>
        <dbReference type="Proteomes" id="UP001500665"/>
    </source>
</evidence>
<keyword evidence="3" id="KW-1185">Reference proteome</keyword>
<comment type="caution">
    <text evidence="2">The sequence shown here is derived from an EMBL/GenBank/DDBJ whole genome shotgun (WGS) entry which is preliminary data.</text>
</comment>